<name>A0A6A6WA08_9PEZI</name>
<dbReference type="Proteomes" id="UP000799437">
    <property type="component" value="Unassembled WGS sequence"/>
</dbReference>
<feature type="transmembrane region" description="Helical" evidence="1">
    <location>
        <begin position="16"/>
        <end position="36"/>
    </location>
</feature>
<dbReference type="AlphaFoldDB" id="A0A6A6WA08"/>
<proteinExistence type="predicted"/>
<gene>
    <name evidence="2" type="ORF">EJ05DRAFT_300990</name>
</gene>
<keyword evidence="1" id="KW-0472">Membrane</keyword>
<evidence type="ECO:0000256" key="1">
    <source>
        <dbReference type="SAM" id="Phobius"/>
    </source>
</evidence>
<reference evidence="2" key="1">
    <citation type="journal article" date="2020" name="Stud. Mycol.">
        <title>101 Dothideomycetes genomes: a test case for predicting lifestyles and emergence of pathogens.</title>
        <authorList>
            <person name="Haridas S."/>
            <person name="Albert R."/>
            <person name="Binder M."/>
            <person name="Bloem J."/>
            <person name="Labutti K."/>
            <person name="Salamov A."/>
            <person name="Andreopoulos B."/>
            <person name="Baker S."/>
            <person name="Barry K."/>
            <person name="Bills G."/>
            <person name="Bluhm B."/>
            <person name="Cannon C."/>
            <person name="Castanera R."/>
            <person name="Culley D."/>
            <person name="Daum C."/>
            <person name="Ezra D."/>
            <person name="Gonzalez J."/>
            <person name="Henrissat B."/>
            <person name="Kuo A."/>
            <person name="Liang C."/>
            <person name="Lipzen A."/>
            <person name="Lutzoni F."/>
            <person name="Magnuson J."/>
            <person name="Mondo S."/>
            <person name="Nolan M."/>
            <person name="Ohm R."/>
            <person name="Pangilinan J."/>
            <person name="Park H.-J."/>
            <person name="Ramirez L."/>
            <person name="Alfaro M."/>
            <person name="Sun H."/>
            <person name="Tritt A."/>
            <person name="Yoshinaga Y."/>
            <person name="Zwiers L.-H."/>
            <person name="Turgeon B."/>
            <person name="Goodwin S."/>
            <person name="Spatafora J."/>
            <person name="Crous P."/>
            <person name="Grigoriev I."/>
        </authorList>
    </citation>
    <scope>NUCLEOTIDE SEQUENCE</scope>
    <source>
        <strain evidence="2">CBS 121739</strain>
    </source>
</reference>
<dbReference type="GeneID" id="54481653"/>
<evidence type="ECO:0000313" key="3">
    <source>
        <dbReference type="Proteomes" id="UP000799437"/>
    </source>
</evidence>
<organism evidence="2 3">
    <name type="scientific">Pseudovirgaria hyperparasitica</name>
    <dbReference type="NCBI Taxonomy" id="470096"/>
    <lineage>
        <taxon>Eukaryota</taxon>
        <taxon>Fungi</taxon>
        <taxon>Dikarya</taxon>
        <taxon>Ascomycota</taxon>
        <taxon>Pezizomycotina</taxon>
        <taxon>Dothideomycetes</taxon>
        <taxon>Dothideomycetes incertae sedis</taxon>
        <taxon>Acrospermales</taxon>
        <taxon>Acrospermaceae</taxon>
        <taxon>Pseudovirgaria</taxon>
    </lineage>
</organism>
<protein>
    <submittedName>
        <fullName evidence="2">Uncharacterized protein</fullName>
    </submittedName>
</protein>
<dbReference type="EMBL" id="ML996569">
    <property type="protein sequence ID" value="KAF2759513.1"/>
    <property type="molecule type" value="Genomic_DNA"/>
</dbReference>
<feature type="transmembrane region" description="Helical" evidence="1">
    <location>
        <begin position="48"/>
        <end position="70"/>
    </location>
</feature>
<keyword evidence="1" id="KW-0812">Transmembrane</keyword>
<keyword evidence="1" id="KW-1133">Transmembrane helix</keyword>
<sequence>MDGSAGARDIVRTARCIWLASRLGVGLSVLPLFIVIFRGKIGVLDREIALGLGLAEIWIFCFALGCGRGIGQSFRRVREQ</sequence>
<keyword evidence="3" id="KW-1185">Reference proteome</keyword>
<dbReference type="RefSeq" id="XP_033601964.1">
    <property type="nucleotide sequence ID" value="XM_033740599.1"/>
</dbReference>
<accession>A0A6A6WA08</accession>
<evidence type="ECO:0000313" key="2">
    <source>
        <dbReference type="EMBL" id="KAF2759513.1"/>
    </source>
</evidence>